<dbReference type="AlphaFoldDB" id="A0A0M4CXE8"/>
<dbReference type="RefSeq" id="WP_053544646.1">
    <property type="nucleotide sequence ID" value="NZ_CP009220.1"/>
</dbReference>
<dbReference type="STRING" id="931089.CDES_05825"/>
<dbReference type="GO" id="GO:0006777">
    <property type="term" value="P:Mo-molybdopterin cofactor biosynthetic process"/>
    <property type="evidence" value="ECO:0007669"/>
    <property type="project" value="UniProtKB-UniRule"/>
</dbReference>
<reference evidence="7 8" key="1">
    <citation type="submission" date="2014-08" db="EMBL/GenBank/DDBJ databases">
        <title>Complete genome sequence of Corynebacterium deserti GIMN1.010 (=DSM 45689), isolated from desert sand in western China.</title>
        <authorList>
            <person name="Ruckert C."/>
            <person name="Albersmeier A."/>
            <person name="Kalinowski J."/>
        </authorList>
    </citation>
    <scope>NUCLEOTIDE SEQUENCE [LARGE SCALE GENOMIC DNA]</scope>
    <source>
        <strain evidence="7 8">GIMN1.010</strain>
    </source>
</reference>
<dbReference type="GO" id="GO:0046872">
    <property type="term" value="F:metal ion binding"/>
    <property type="evidence" value="ECO:0007669"/>
    <property type="project" value="UniProtKB-UniRule"/>
</dbReference>
<dbReference type="OrthoDB" id="9804758at2"/>
<dbReference type="InterPro" id="IPR038987">
    <property type="entry name" value="MoeA-like"/>
</dbReference>
<dbReference type="EMBL" id="CP009220">
    <property type="protein sequence ID" value="ALC05595.1"/>
    <property type="molecule type" value="Genomic_DNA"/>
</dbReference>
<dbReference type="UniPathway" id="UPA00344"/>
<accession>A0A0M4CXE8</accession>
<dbReference type="InterPro" id="IPR036135">
    <property type="entry name" value="MoeA_linker/N_sf"/>
</dbReference>
<comment type="cofactor">
    <cofactor evidence="5">
        <name>Mg(2+)</name>
        <dbReference type="ChEBI" id="CHEBI:18420"/>
    </cofactor>
</comment>
<keyword evidence="8" id="KW-1185">Reference proteome</keyword>
<dbReference type="SUPFAM" id="SSF63882">
    <property type="entry name" value="MoeA N-terminal region -like"/>
    <property type="match status" value="1"/>
</dbReference>
<dbReference type="Gene3D" id="3.90.105.10">
    <property type="entry name" value="Molybdopterin biosynthesis moea protein, domain 2"/>
    <property type="match status" value="1"/>
</dbReference>
<evidence type="ECO:0000256" key="4">
    <source>
        <dbReference type="ARBA" id="ARBA00047317"/>
    </source>
</evidence>
<dbReference type="Pfam" id="PF03453">
    <property type="entry name" value="MoeA_N"/>
    <property type="match status" value="1"/>
</dbReference>
<dbReference type="SUPFAM" id="SSF53218">
    <property type="entry name" value="Molybdenum cofactor biosynthesis proteins"/>
    <property type="match status" value="1"/>
</dbReference>
<dbReference type="Pfam" id="PF00994">
    <property type="entry name" value="MoCF_biosynth"/>
    <property type="match status" value="1"/>
</dbReference>
<dbReference type="Gene3D" id="2.170.190.11">
    <property type="entry name" value="Molybdopterin biosynthesis moea protein, domain 3"/>
    <property type="match status" value="1"/>
</dbReference>
<gene>
    <name evidence="7" type="primary">moeA3</name>
    <name evidence="7" type="ORF">CDES_05825</name>
</gene>
<dbReference type="SUPFAM" id="SSF63867">
    <property type="entry name" value="MoeA C-terminal domain-like"/>
    <property type="match status" value="1"/>
</dbReference>
<dbReference type="PANTHER" id="PTHR10192:SF5">
    <property type="entry name" value="GEPHYRIN"/>
    <property type="match status" value="1"/>
</dbReference>
<protein>
    <recommendedName>
        <fullName evidence="5">Molybdopterin molybdenumtransferase</fullName>
        <ecNumber evidence="5">2.10.1.1</ecNumber>
    </recommendedName>
</protein>
<evidence type="ECO:0000313" key="8">
    <source>
        <dbReference type="Proteomes" id="UP000068067"/>
    </source>
</evidence>
<evidence type="ECO:0000256" key="2">
    <source>
        <dbReference type="ARBA" id="ARBA00010763"/>
    </source>
</evidence>
<keyword evidence="5" id="KW-0479">Metal-binding</keyword>
<dbReference type="PANTHER" id="PTHR10192">
    <property type="entry name" value="MOLYBDOPTERIN BIOSYNTHESIS PROTEIN"/>
    <property type="match status" value="1"/>
</dbReference>
<comment type="pathway">
    <text evidence="5">Cofactor biosynthesis; molybdopterin biosynthesis.</text>
</comment>
<name>A0A0M4CXE8_9CORY</name>
<dbReference type="InterPro" id="IPR001453">
    <property type="entry name" value="MoaB/Mog_dom"/>
</dbReference>
<feature type="domain" description="MoaB/Mog" evidence="6">
    <location>
        <begin position="185"/>
        <end position="318"/>
    </location>
</feature>
<dbReference type="PATRIC" id="fig|931089.4.peg.1183"/>
<evidence type="ECO:0000256" key="1">
    <source>
        <dbReference type="ARBA" id="ARBA00002901"/>
    </source>
</evidence>
<proteinExistence type="inferred from homology"/>
<evidence type="ECO:0000256" key="3">
    <source>
        <dbReference type="ARBA" id="ARBA00022505"/>
    </source>
</evidence>
<comment type="catalytic activity">
    <reaction evidence="4">
        <text>adenylyl-molybdopterin + molybdate = Mo-molybdopterin + AMP + H(+)</text>
        <dbReference type="Rhea" id="RHEA:35047"/>
        <dbReference type="ChEBI" id="CHEBI:15378"/>
        <dbReference type="ChEBI" id="CHEBI:36264"/>
        <dbReference type="ChEBI" id="CHEBI:62727"/>
        <dbReference type="ChEBI" id="CHEBI:71302"/>
        <dbReference type="ChEBI" id="CHEBI:456215"/>
        <dbReference type="EC" id="2.10.1.1"/>
    </reaction>
</comment>
<dbReference type="GO" id="GO:0061599">
    <property type="term" value="F:molybdopterin molybdotransferase activity"/>
    <property type="evidence" value="ECO:0007669"/>
    <property type="project" value="UniProtKB-UniRule"/>
</dbReference>
<dbReference type="SMART" id="SM00852">
    <property type="entry name" value="MoCF_biosynth"/>
    <property type="match status" value="1"/>
</dbReference>
<dbReference type="InterPro" id="IPR036688">
    <property type="entry name" value="MoeA_C_domain_IV_sf"/>
</dbReference>
<dbReference type="InterPro" id="IPR005110">
    <property type="entry name" value="MoeA_linker/N"/>
</dbReference>
<comment type="function">
    <text evidence="1 5">Catalyzes the insertion of molybdate into adenylated molybdopterin with the concomitant release of AMP.</text>
</comment>
<evidence type="ECO:0000259" key="6">
    <source>
        <dbReference type="SMART" id="SM00852"/>
    </source>
</evidence>
<keyword evidence="3 5" id="KW-0500">Molybdenum</keyword>
<sequence>MAPKRTVDQYLSLLMEKVSPLPPRSIASSEVEFLSHLAHNAIARLSLPRFSNSGVDGYAILAQDIHGSGPWTFLVGGDTPAGGAPVAINNGKAIRVMTGGPVPTTDRDLIVVPVELTNAPADHSLPETITINALPEKGNIRVRGEHVQPGDIAIPAGTALDAGAVATLISAGIDEVSAHPVPRVAVVTTGDEIDPDNPWGIPNSNGPMLVAELQRLGVHQARHIHSSDDDATLAATLDQVSQDVDLIITVGGISAGAFDVVKSLGVTHGGFDFFPVALRPGKPQGHGTWNGTHVLCLPGNPVAAWVSFQLFVMPVIRRMAGARKVASISNLPGVMLRSNRAVVAREGTAQALVVRIDWANQTAESWAHRSHMVGALAGSDGVIVVGDESVAEGDLVRVIVGRV</sequence>
<dbReference type="GO" id="GO:0005829">
    <property type="term" value="C:cytosol"/>
    <property type="evidence" value="ECO:0007669"/>
    <property type="project" value="TreeGrafter"/>
</dbReference>
<dbReference type="Gene3D" id="2.40.340.10">
    <property type="entry name" value="MoeA, C-terminal, domain IV"/>
    <property type="match status" value="1"/>
</dbReference>
<evidence type="ECO:0000313" key="7">
    <source>
        <dbReference type="EMBL" id="ALC05595.1"/>
    </source>
</evidence>
<keyword evidence="5" id="KW-0501">Molybdenum cofactor biosynthesis</keyword>
<dbReference type="CDD" id="cd00887">
    <property type="entry name" value="MoeA"/>
    <property type="match status" value="1"/>
</dbReference>
<dbReference type="InterPro" id="IPR036425">
    <property type="entry name" value="MoaB/Mog-like_dom_sf"/>
</dbReference>
<keyword evidence="5" id="KW-0808">Transferase</keyword>
<organism evidence="7 8">
    <name type="scientific">Corynebacterium deserti GIMN1.010</name>
    <dbReference type="NCBI Taxonomy" id="931089"/>
    <lineage>
        <taxon>Bacteria</taxon>
        <taxon>Bacillati</taxon>
        <taxon>Actinomycetota</taxon>
        <taxon>Actinomycetes</taxon>
        <taxon>Mycobacteriales</taxon>
        <taxon>Corynebacteriaceae</taxon>
        <taxon>Corynebacterium</taxon>
    </lineage>
</organism>
<evidence type="ECO:0000256" key="5">
    <source>
        <dbReference type="RuleBase" id="RU365090"/>
    </source>
</evidence>
<dbReference type="Gene3D" id="3.40.980.10">
    <property type="entry name" value="MoaB/Mog-like domain"/>
    <property type="match status" value="1"/>
</dbReference>
<dbReference type="Proteomes" id="UP000068067">
    <property type="component" value="Chromosome"/>
</dbReference>
<dbReference type="EC" id="2.10.1.1" evidence="5"/>
<comment type="similarity">
    <text evidence="2 5">Belongs to the MoeA family.</text>
</comment>
<dbReference type="KEGG" id="cdx:CDES_05825"/>
<dbReference type="NCBIfam" id="TIGR00177">
    <property type="entry name" value="molyb_syn"/>
    <property type="match status" value="1"/>
</dbReference>
<keyword evidence="5" id="KW-0460">Magnesium</keyword>